<feature type="domain" description="Exonuclease VII large subunit C-terminal" evidence="7">
    <location>
        <begin position="130"/>
        <end position="439"/>
    </location>
</feature>
<dbReference type="PANTHER" id="PTHR30008">
    <property type="entry name" value="EXODEOXYRIBONUCLEASE 7 LARGE SUBUNIT"/>
    <property type="match status" value="1"/>
</dbReference>
<evidence type="ECO:0000256" key="3">
    <source>
        <dbReference type="ARBA" id="ARBA00022801"/>
    </source>
</evidence>
<organism evidence="9 10">
    <name type="scientific">Candidatus Aphodousia faecigallinarum</name>
    <dbReference type="NCBI Taxonomy" id="2840677"/>
    <lineage>
        <taxon>Bacteria</taxon>
        <taxon>Pseudomonadati</taxon>
        <taxon>Pseudomonadota</taxon>
        <taxon>Betaproteobacteria</taxon>
        <taxon>Burkholderiales</taxon>
        <taxon>Sutterellaceae</taxon>
        <taxon>Sutterellaceae incertae sedis</taxon>
        <taxon>Candidatus Aphodousia</taxon>
    </lineage>
</organism>
<dbReference type="EC" id="3.1.11.6" evidence="5"/>
<proteinExistence type="inferred from homology"/>
<evidence type="ECO:0000256" key="4">
    <source>
        <dbReference type="ARBA" id="ARBA00022839"/>
    </source>
</evidence>
<protein>
    <recommendedName>
        <fullName evidence="5">Exodeoxyribonuclease 7 large subunit</fullName>
        <ecNumber evidence="5">3.1.11.6</ecNumber>
    </recommendedName>
    <alternativeName>
        <fullName evidence="5">Exodeoxyribonuclease VII large subunit</fullName>
        <shortName evidence="5">Exonuclease VII large subunit</shortName>
    </alternativeName>
</protein>
<comment type="similarity">
    <text evidence="5 6">Belongs to the XseA family.</text>
</comment>
<keyword evidence="1 5" id="KW-0963">Cytoplasm</keyword>
<gene>
    <name evidence="5 9" type="primary">xseA</name>
    <name evidence="9" type="ORF">IAC56_00615</name>
</gene>
<dbReference type="GO" id="GO:0005737">
    <property type="term" value="C:cytoplasm"/>
    <property type="evidence" value="ECO:0007669"/>
    <property type="project" value="UniProtKB-SubCell"/>
</dbReference>
<comment type="function">
    <text evidence="5">Bidirectionally degrades single-stranded DNA into large acid-insoluble oligonucleotides, which are then degraded further into small acid-soluble oligonucleotides.</text>
</comment>
<comment type="subcellular location">
    <subcellularLocation>
        <location evidence="5 6">Cytoplasm</location>
    </subcellularLocation>
</comment>
<dbReference type="GO" id="GO:0008855">
    <property type="term" value="F:exodeoxyribonuclease VII activity"/>
    <property type="evidence" value="ECO:0007669"/>
    <property type="project" value="UniProtKB-UniRule"/>
</dbReference>
<evidence type="ECO:0000313" key="10">
    <source>
        <dbReference type="Proteomes" id="UP000824083"/>
    </source>
</evidence>
<dbReference type="Pfam" id="PF02601">
    <property type="entry name" value="Exonuc_VII_L"/>
    <property type="match status" value="1"/>
</dbReference>
<dbReference type="HAMAP" id="MF_00378">
    <property type="entry name" value="Exonuc_7_L"/>
    <property type="match status" value="1"/>
</dbReference>
<sequence length="447" mass="50266">MFFEQNTQSSSFVWTVSELNDQVSHCLQTNFPPLWVGGEVRGFTRAASGHWYFTLKDANGELSCAMFAGQNRRVGFIPKTGDHLEVHGQVSVYRARGSYQMVVDAVRQAGLGALYERFLQLKDKLQKEGLFDQSRKKPLERIYTNIAVVTSLQAAALRDVLSTLQRRAPYAKVRVFETAVQGDEAPAEIISALRRADQNENVEVILLVRGGGSIQDLWSFNDESVARTVASLSKPVIVGVGHESDVTIVDWVADLRAATPTAAAEHVTESVEVLSRELSQSKDALNYTWNRYWTESAQKVDSLLREMPNPVRNVHQAQERLRHSVQLLKELMHAQWQIKFESVRYLDHSLLKPSARLNLECEKCGRVSKDLSRAMIEILKKHSQTHSSVMELITELSPQTILKKGYSYVTTSDGAFVKSSQSLSEGENLTVYWHDGRANVCVTKTRP</sequence>
<evidence type="ECO:0000259" key="7">
    <source>
        <dbReference type="Pfam" id="PF02601"/>
    </source>
</evidence>
<evidence type="ECO:0000259" key="8">
    <source>
        <dbReference type="Pfam" id="PF13742"/>
    </source>
</evidence>
<keyword evidence="2 5" id="KW-0540">Nuclease</keyword>
<keyword evidence="4 5" id="KW-0269">Exonuclease</keyword>
<accession>A0A9D1IIM7</accession>
<reference evidence="9" key="2">
    <citation type="journal article" date="2021" name="PeerJ">
        <title>Extensive microbial diversity within the chicken gut microbiome revealed by metagenomics and culture.</title>
        <authorList>
            <person name="Gilroy R."/>
            <person name="Ravi A."/>
            <person name="Getino M."/>
            <person name="Pursley I."/>
            <person name="Horton D.L."/>
            <person name="Alikhan N.F."/>
            <person name="Baker D."/>
            <person name="Gharbi K."/>
            <person name="Hall N."/>
            <person name="Watson M."/>
            <person name="Adriaenssens E.M."/>
            <person name="Foster-Nyarko E."/>
            <person name="Jarju S."/>
            <person name="Secka A."/>
            <person name="Antonio M."/>
            <person name="Oren A."/>
            <person name="Chaudhuri R.R."/>
            <person name="La Ragione R."/>
            <person name="Hildebrand F."/>
            <person name="Pallen M.J."/>
        </authorList>
    </citation>
    <scope>NUCLEOTIDE SEQUENCE</scope>
    <source>
        <strain evidence="9">7463</strain>
    </source>
</reference>
<comment type="catalytic activity">
    <reaction evidence="5 6">
        <text>Exonucleolytic cleavage in either 5'- to 3'- or 3'- to 5'-direction to yield nucleoside 5'-phosphates.</text>
        <dbReference type="EC" id="3.1.11.6"/>
    </reaction>
</comment>
<dbReference type="CDD" id="cd04489">
    <property type="entry name" value="ExoVII_LU_OBF"/>
    <property type="match status" value="1"/>
</dbReference>
<dbReference type="InterPro" id="IPR020579">
    <property type="entry name" value="Exonuc_VII_lsu_C"/>
</dbReference>
<dbReference type="GO" id="GO:0003676">
    <property type="term" value="F:nucleic acid binding"/>
    <property type="evidence" value="ECO:0007669"/>
    <property type="project" value="InterPro"/>
</dbReference>
<dbReference type="Pfam" id="PF13742">
    <property type="entry name" value="tRNA_anti_2"/>
    <property type="match status" value="1"/>
</dbReference>
<dbReference type="GO" id="GO:0006308">
    <property type="term" value="P:DNA catabolic process"/>
    <property type="evidence" value="ECO:0007669"/>
    <property type="project" value="UniProtKB-UniRule"/>
</dbReference>
<evidence type="ECO:0000256" key="1">
    <source>
        <dbReference type="ARBA" id="ARBA00022490"/>
    </source>
</evidence>
<dbReference type="NCBIfam" id="TIGR00237">
    <property type="entry name" value="xseA"/>
    <property type="match status" value="1"/>
</dbReference>
<evidence type="ECO:0000256" key="5">
    <source>
        <dbReference type="HAMAP-Rule" id="MF_00378"/>
    </source>
</evidence>
<evidence type="ECO:0000256" key="6">
    <source>
        <dbReference type="RuleBase" id="RU004355"/>
    </source>
</evidence>
<feature type="domain" description="OB-fold nucleic acid binding" evidence="8">
    <location>
        <begin position="14"/>
        <end position="106"/>
    </location>
</feature>
<name>A0A9D1IIM7_9BURK</name>
<evidence type="ECO:0000256" key="2">
    <source>
        <dbReference type="ARBA" id="ARBA00022722"/>
    </source>
</evidence>
<dbReference type="EMBL" id="DVMY01000016">
    <property type="protein sequence ID" value="HIU36772.1"/>
    <property type="molecule type" value="Genomic_DNA"/>
</dbReference>
<dbReference type="InterPro" id="IPR025824">
    <property type="entry name" value="OB-fold_nuc-bd_dom"/>
</dbReference>
<evidence type="ECO:0000313" key="9">
    <source>
        <dbReference type="EMBL" id="HIU36772.1"/>
    </source>
</evidence>
<keyword evidence="3 5" id="KW-0378">Hydrolase</keyword>
<comment type="subunit">
    <text evidence="5">Heterooligomer composed of large and small subunits.</text>
</comment>
<dbReference type="Proteomes" id="UP000824083">
    <property type="component" value="Unassembled WGS sequence"/>
</dbReference>
<dbReference type="InterPro" id="IPR003753">
    <property type="entry name" value="Exonuc_VII_L"/>
</dbReference>
<reference evidence="9" key="1">
    <citation type="submission" date="2020-10" db="EMBL/GenBank/DDBJ databases">
        <authorList>
            <person name="Gilroy R."/>
        </authorList>
    </citation>
    <scope>NUCLEOTIDE SEQUENCE</scope>
    <source>
        <strain evidence="9">7463</strain>
    </source>
</reference>
<comment type="caution">
    <text evidence="9">The sequence shown here is derived from an EMBL/GenBank/DDBJ whole genome shotgun (WGS) entry which is preliminary data.</text>
</comment>
<dbReference type="PANTHER" id="PTHR30008:SF0">
    <property type="entry name" value="EXODEOXYRIBONUCLEASE 7 LARGE SUBUNIT"/>
    <property type="match status" value="1"/>
</dbReference>
<dbReference type="GO" id="GO:0009318">
    <property type="term" value="C:exodeoxyribonuclease VII complex"/>
    <property type="evidence" value="ECO:0007669"/>
    <property type="project" value="UniProtKB-UniRule"/>
</dbReference>
<dbReference type="AlphaFoldDB" id="A0A9D1IIM7"/>